<dbReference type="InParanoid" id="Q89F84"/>
<keyword evidence="3" id="KW-1185">Reference proteome</keyword>
<evidence type="ECO:0000313" key="3">
    <source>
        <dbReference type="Proteomes" id="UP000002526"/>
    </source>
</evidence>
<reference evidence="3" key="1">
    <citation type="journal article" date="2002" name="DNA Res.">
        <title>Complete genomic sequence of nitrogen-fixing symbiotic bacterium Bradyrhizobium japonicum USDA110.</title>
        <authorList>
            <person name="Kaneko T."/>
            <person name="Nakamura Y."/>
            <person name="Sato S."/>
            <person name="Minamisawa K."/>
            <person name="Uchiumi T."/>
            <person name="Sasamoto S."/>
            <person name="Watanabe A."/>
            <person name="Idesawa K."/>
            <person name="Iriguchi M."/>
            <person name="Kawashima K."/>
            <person name="Kohara M."/>
            <person name="Matsumoto M."/>
            <person name="Shimpo S."/>
            <person name="Tsuruoka H."/>
            <person name="Wada T."/>
            <person name="Yamada M."/>
            <person name="Tabata S."/>
        </authorList>
    </citation>
    <scope>NUCLEOTIDE SEQUENCE [LARGE SCALE GENOMIC DNA]</scope>
    <source>
        <strain evidence="3">JCM 10833 / BCRC 13528 / IAM 13628 / NBRC 14792 / USDA 110</strain>
    </source>
</reference>
<name>Q89F84_BRADU</name>
<dbReference type="Proteomes" id="UP000002526">
    <property type="component" value="Chromosome"/>
</dbReference>
<dbReference type="EMBL" id="BA000040">
    <property type="protein sequence ID" value="BAC52082.1"/>
    <property type="molecule type" value="Genomic_DNA"/>
</dbReference>
<protein>
    <submittedName>
        <fullName evidence="2">Bsr6817 protein</fullName>
    </submittedName>
</protein>
<dbReference type="HOGENOM" id="CLU_3077431_0_0_5"/>
<organism evidence="2 3">
    <name type="scientific">Bradyrhizobium diazoefficiens (strain JCM 10833 / BCRC 13528 / IAM 13628 / NBRC 14792 / USDA 110)</name>
    <dbReference type="NCBI Taxonomy" id="224911"/>
    <lineage>
        <taxon>Bacteria</taxon>
        <taxon>Pseudomonadati</taxon>
        <taxon>Pseudomonadota</taxon>
        <taxon>Alphaproteobacteria</taxon>
        <taxon>Hyphomicrobiales</taxon>
        <taxon>Nitrobacteraceae</taxon>
        <taxon>Bradyrhizobium</taxon>
    </lineage>
</organism>
<gene>
    <name evidence="2" type="ordered locus">bsr6817</name>
</gene>
<evidence type="ECO:0000256" key="1">
    <source>
        <dbReference type="SAM" id="MobiDB-lite"/>
    </source>
</evidence>
<dbReference type="EnsemblBacteria" id="BAC52082">
    <property type="protein sequence ID" value="BAC52082"/>
    <property type="gene ID" value="BAC52082"/>
</dbReference>
<feature type="region of interest" description="Disordered" evidence="1">
    <location>
        <begin position="19"/>
        <end position="52"/>
    </location>
</feature>
<dbReference type="KEGG" id="bja:bsr6817"/>
<dbReference type="eggNOG" id="COG1126">
    <property type="taxonomic scope" value="Bacteria"/>
</dbReference>
<evidence type="ECO:0000313" key="2">
    <source>
        <dbReference type="EMBL" id="BAC52082.1"/>
    </source>
</evidence>
<sequence>MSGDSRCSSRTGARVGFMNDGVMAGIGTPEEMIRQPRSERRKSLLSRFHETH</sequence>
<accession>Q89F84</accession>
<proteinExistence type="predicted"/>
<dbReference type="AlphaFoldDB" id="Q89F84"/>
<feature type="compositionally biased region" description="Basic and acidic residues" evidence="1">
    <location>
        <begin position="31"/>
        <end position="52"/>
    </location>
</feature>